<dbReference type="InterPro" id="IPR036615">
    <property type="entry name" value="Mur_ligase_C_dom_sf"/>
</dbReference>
<keyword evidence="1 7" id="KW-0436">Ligase</keyword>
<dbReference type="EC" id="6.3.2.8" evidence="7"/>
<evidence type="ECO:0000259" key="4">
    <source>
        <dbReference type="Pfam" id="PF01225"/>
    </source>
</evidence>
<dbReference type="InterPro" id="IPR013221">
    <property type="entry name" value="Mur_ligase_cen"/>
</dbReference>
<dbReference type="SUPFAM" id="SSF53623">
    <property type="entry name" value="MurD-like peptide ligases, catalytic domain"/>
    <property type="match status" value="1"/>
</dbReference>
<evidence type="ECO:0000256" key="3">
    <source>
        <dbReference type="ARBA" id="ARBA00022840"/>
    </source>
</evidence>
<dbReference type="PANTHER" id="PTHR43445">
    <property type="entry name" value="UDP-N-ACETYLMURAMATE--L-ALANINE LIGASE-RELATED"/>
    <property type="match status" value="1"/>
</dbReference>
<feature type="domain" description="Mur ligase N-terminal catalytic" evidence="4">
    <location>
        <begin position="9"/>
        <end position="107"/>
    </location>
</feature>
<dbReference type="InterPro" id="IPR000713">
    <property type="entry name" value="Mur_ligase_N"/>
</dbReference>
<gene>
    <name evidence="7" type="ORF">DF3PB_3630004</name>
</gene>
<protein>
    <submittedName>
        <fullName evidence="7">UDP-N-acetylmuramate--alanine ligase</fullName>
        <ecNumber evidence="7">6.3.2.8</ecNumber>
    </submittedName>
</protein>
<sequence>MAGNEDYFFCGIGGSGMMPLALLLHARGATVAGSDRSLDQGRTAEKFRFLAAQGIALYPQDGSGVTRAQQILVTSAAVEATVPDVQAACRLGARHMTRAGLLADLFNGTPCGIGVAGTSGKSTTTAMIGWILHAAGRRPSIVNGAVMKNFIAAEAPFASALVGDPSLLVSEVDESDGSIALYTPAVAVLTNIALDHKALPELRALFGSFLGRAATAVVNIDNDEAAAVAADAALQRIVRVGTNNGAADLCAGDLAFAPDGVRFSVKEREGGACAIVELPLPGRHNVENALCALGAARALSVPLATAAAALVRFQGLKRRLEVIGTAAGVNVIDDFAHNPDKIAATLTTLKAVPGRLLVLFQPHGFGPLRLLKDALIACFARHLGPDDHLFMPDPVYFGGTVERSVTSRDIVEALKAHGRRADSWPERAVCGDHILRLAQPGDRIVVMGARDDTLADFAALLLARLQQRGGGTVLP</sequence>
<reference evidence="7" key="1">
    <citation type="submission" date="2018-07" db="EMBL/GenBank/DDBJ databases">
        <authorList>
            <person name="Quirk P.G."/>
            <person name="Krulwich T.A."/>
        </authorList>
    </citation>
    <scope>NUCLEOTIDE SEQUENCE</scope>
</reference>
<dbReference type="Gene3D" id="3.40.50.720">
    <property type="entry name" value="NAD(P)-binding Rossmann-like Domain"/>
    <property type="match status" value="1"/>
</dbReference>
<dbReference type="InterPro" id="IPR036565">
    <property type="entry name" value="Mur-like_cat_sf"/>
</dbReference>
<dbReference type="Pfam" id="PF02875">
    <property type="entry name" value="Mur_ligase_C"/>
    <property type="match status" value="1"/>
</dbReference>
<dbReference type="InterPro" id="IPR050061">
    <property type="entry name" value="MurCDEF_pg_biosynth"/>
</dbReference>
<proteinExistence type="predicted"/>
<dbReference type="AlphaFoldDB" id="A0A380TFF2"/>
<dbReference type="SUPFAM" id="SSF53244">
    <property type="entry name" value="MurD-like peptide ligases, peptide-binding domain"/>
    <property type="match status" value="1"/>
</dbReference>
<dbReference type="Gene3D" id="3.40.1190.10">
    <property type="entry name" value="Mur-like, catalytic domain"/>
    <property type="match status" value="1"/>
</dbReference>
<dbReference type="Pfam" id="PF08245">
    <property type="entry name" value="Mur_ligase_M"/>
    <property type="match status" value="1"/>
</dbReference>
<dbReference type="Gene3D" id="3.90.190.20">
    <property type="entry name" value="Mur ligase, C-terminal domain"/>
    <property type="match status" value="1"/>
</dbReference>
<feature type="domain" description="Mur ligase central" evidence="6">
    <location>
        <begin position="115"/>
        <end position="296"/>
    </location>
</feature>
<dbReference type="Pfam" id="PF01225">
    <property type="entry name" value="Mur_ligase"/>
    <property type="match status" value="1"/>
</dbReference>
<dbReference type="GO" id="GO:0005524">
    <property type="term" value="F:ATP binding"/>
    <property type="evidence" value="ECO:0007669"/>
    <property type="project" value="UniProtKB-KW"/>
</dbReference>
<accession>A0A380TFF2</accession>
<evidence type="ECO:0000313" key="7">
    <source>
        <dbReference type="EMBL" id="SUS07026.1"/>
    </source>
</evidence>
<dbReference type="GO" id="GO:0008763">
    <property type="term" value="F:UDP-N-acetylmuramate-L-alanine ligase activity"/>
    <property type="evidence" value="ECO:0007669"/>
    <property type="project" value="UniProtKB-EC"/>
</dbReference>
<evidence type="ECO:0000256" key="2">
    <source>
        <dbReference type="ARBA" id="ARBA00022741"/>
    </source>
</evidence>
<evidence type="ECO:0000259" key="5">
    <source>
        <dbReference type="Pfam" id="PF02875"/>
    </source>
</evidence>
<dbReference type="InterPro" id="IPR004101">
    <property type="entry name" value="Mur_ligase_C"/>
</dbReference>
<dbReference type="PANTHER" id="PTHR43445:SF3">
    <property type="entry name" value="UDP-N-ACETYLMURAMATE--L-ALANINE LIGASE"/>
    <property type="match status" value="1"/>
</dbReference>
<feature type="domain" description="Mur ligase C-terminal" evidence="5">
    <location>
        <begin position="318"/>
        <end position="450"/>
    </location>
</feature>
<dbReference type="EMBL" id="UIDG01000294">
    <property type="protein sequence ID" value="SUS07026.1"/>
    <property type="molecule type" value="Genomic_DNA"/>
</dbReference>
<dbReference type="SUPFAM" id="SSF51984">
    <property type="entry name" value="MurCD N-terminal domain"/>
    <property type="match status" value="1"/>
</dbReference>
<keyword evidence="3" id="KW-0067">ATP-binding</keyword>
<evidence type="ECO:0000256" key="1">
    <source>
        <dbReference type="ARBA" id="ARBA00022598"/>
    </source>
</evidence>
<keyword evidence="2" id="KW-0547">Nucleotide-binding</keyword>
<name>A0A380TFF2_9ZZZZ</name>
<organism evidence="7">
    <name type="scientific">metagenome</name>
    <dbReference type="NCBI Taxonomy" id="256318"/>
    <lineage>
        <taxon>unclassified sequences</taxon>
        <taxon>metagenomes</taxon>
    </lineage>
</organism>
<evidence type="ECO:0000259" key="6">
    <source>
        <dbReference type="Pfam" id="PF08245"/>
    </source>
</evidence>